<gene>
    <name evidence="1" type="ORF">CK203_016195</name>
</gene>
<proteinExistence type="predicted"/>
<name>A0A438JMI4_VITVI</name>
<comment type="caution">
    <text evidence="1">The sequence shown here is derived from an EMBL/GenBank/DDBJ whole genome shotgun (WGS) entry which is preliminary data.</text>
</comment>
<accession>A0A438JMI4</accession>
<evidence type="ECO:0008006" key="3">
    <source>
        <dbReference type="Google" id="ProtNLM"/>
    </source>
</evidence>
<dbReference type="Proteomes" id="UP000288805">
    <property type="component" value="Unassembled WGS sequence"/>
</dbReference>
<dbReference type="AlphaFoldDB" id="A0A438JMI4"/>
<dbReference type="PANTHER" id="PTHR11439">
    <property type="entry name" value="GAG-POL-RELATED RETROTRANSPOSON"/>
    <property type="match status" value="1"/>
</dbReference>
<dbReference type="EMBL" id="QGNW01000035">
    <property type="protein sequence ID" value="RVX10173.1"/>
    <property type="molecule type" value="Genomic_DNA"/>
</dbReference>
<organism evidence="1 2">
    <name type="scientific">Vitis vinifera</name>
    <name type="common">Grape</name>
    <dbReference type="NCBI Taxonomy" id="29760"/>
    <lineage>
        <taxon>Eukaryota</taxon>
        <taxon>Viridiplantae</taxon>
        <taxon>Streptophyta</taxon>
        <taxon>Embryophyta</taxon>
        <taxon>Tracheophyta</taxon>
        <taxon>Spermatophyta</taxon>
        <taxon>Magnoliopsida</taxon>
        <taxon>eudicotyledons</taxon>
        <taxon>Gunneridae</taxon>
        <taxon>Pentapetalae</taxon>
        <taxon>rosids</taxon>
        <taxon>Vitales</taxon>
        <taxon>Vitaceae</taxon>
        <taxon>Viteae</taxon>
        <taxon>Vitis</taxon>
    </lineage>
</organism>
<dbReference type="CDD" id="cd09272">
    <property type="entry name" value="RNase_HI_RT_Ty1"/>
    <property type="match status" value="1"/>
</dbReference>
<evidence type="ECO:0000313" key="1">
    <source>
        <dbReference type="EMBL" id="RVX10173.1"/>
    </source>
</evidence>
<evidence type="ECO:0000313" key="2">
    <source>
        <dbReference type="Proteomes" id="UP000288805"/>
    </source>
</evidence>
<reference evidence="1 2" key="1">
    <citation type="journal article" date="2018" name="PLoS Genet.">
        <title>Population sequencing reveals clonal diversity and ancestral inbreeding in the grapevine cultivar Chardonnay.</title>
        <authorList>
            <person name="Roach M.J."/>
            <person name="Johnson D.L."/>
            <person name="Bohlmann J."/>
            <person name="van Vuuren H.J."/>
            <person name="Jones S.J."/>
            <person name="Pretorius I.S."/>
            <person name="Schmidt S.A."/>
            <person name="Borneman A.R."/>
        </authorList>
    </citation>
    <scope>NUCLEOTIDE SEQUENCE [LARGE SCALE GENOMIC DNA]</scope>
    <source>
        <strain evidence="2">cv. Chardonnay</strain>
        <tissue evidence="1">Leaf</tissue>
    </source>
</reference>
<protein>
    <recommendedName>
        <fullName evidence="3">Retrovirus-related Pol polyprotein from transposon RE1</fullName>
    </recommendedName>
</protein>
<dbReference type="PANTHER" id="PTHR11439:SF463">
    <property type="entry name" value="REVERSE TRANSCRIPTASE TY1_COPIA-TYPE DOMAIN-CONTAINING PROTEIN"/>
    <property type="match status" value="1"/>
</dbReference>
<sequence>MQQPSIQMVLAERVLQSQQCSLLMLHQQVFPLNHLTILGGDRALVGNVCQFCWYTRSDIRFVVNKVCQFMPSPTTVQLKASYPDDMKSTSDHNCFFGSNLILRSSSKQHIVSRSSVDSEYRVAANPILYAQTKHIEIDFHFIREHVVNKSLQVHFTPSKEQLANIFTKPFPTQHFQSLNKLTVLPSPISLQGGDKALINIRPLVARFIHAILSDNLIDIAQVILDMMAIHHELTWLESLPFALIISQILLGPTSTYDRISVCLVCVLPLMRARDPNM</sequence>